<organism evidence="4 5">
    <name type="scientific">Ramalina farinacea</name>
    <dbReference type="NCBI Taxonomy" id="258253"/>
    <lineage>
        <taxon>Eukaryota</taxon>
        <taxon>Fungi</taxon>
        <taxon>Dikarya</taxon>
        <taxon>Ascomycota</taxon>
        <taxon>Pezizomycotina</taxon>
        <taxon>Lecanoromycetes</taxon>
        <taxon>OSLEUM clade</taxon>
        <taxon>Lecanoromycetidae</taxon>
        <taxon>Lecanorales</taxon>
        <taxon>Lecanorineae</taxon>
        <taxon>Ramalinaceae</taxon>
        <taxon>Ramalina</taxon>
    </lineage>
</organism>
<dbReference type="EMBL" id="JAPUFD010000013">
    <property type="protein sequence ID" value="MDI1491088.1"/>
    <property type="molecule type" value="Genomic_DNA"/>
</dbReference>
<feature type="region of interest" description="Disordered" evidence="3">
    <location>
        <begin position="1"/>
        <end position="59"/>
    </location>
</feature>
<dbReference type="NCBIfam" id="TIGR01226">
    <property type="entry name" value="phe_am_lyase"/>
    <property type="match status" value="1"/>
</dbReference>
<dbReference type="GO" id="GO:0006559">
    <property type="term" value="P:L-phenylalanine catabolic process"/>
    <property type="evidence" value="ECO:0007669"/>
    <property type="project" value="InterPro"/>
</dbReference>
<comment type="similarity">
    <text evidence="1 2">Belongs to the PAL/histidase family.</text>
</comment>
<gene>
    <name evidence="4" type="ORF">OHK93_002294</name>
</gene>
<proteinExistence type="inferred from homology"/>
<keyword evidence="5" id="KW-1185">Reference proteome</keyword>
<dbReference type="GO" id="GO:0016841">
    <property type="term" value="F:ammonia-lyase activity"/>
    <property type="evidence" value="ECO:0007669"/>
    <property type="project" value="InterPro"/>
</dbReference>
<feature type="compositionally biased region" description="Low complexity" evidence="3">
    <location>
        <begin position="1"/>
        <end position="12"/>
    </location>
</feature>
<dbReference type="AlphaFoldDB" id="A0AA43TX08"/>
<evidence type="ECO:0000313" key="5">
    <source>
        <dbReference type="Proteomes" id="UP001161017"/>
    </source>
</evidence>
<dbReference type="Pfam" id="PF00221">
    <property type="entry name" value="Lyase_aromatic"/>
    <property type="match status" value="1"/>
</dbReference>
<dbReference type="SUPFAM" id="SSF48557">
    <property type="entry name" value="L-aspartase-like"/>
    <property type="match status" value="1"/>
</dbReference>
<sequence length="779" mass="85025">MNSSNSSPPNSSLQEISTIESLTGDQDNLDTKDQSHNSSGRRAPTMSPGNASHAETALTQQSKLTRFTIAKDVKEQVVFADHENAISLADVVAVAKYTVSVHVQDVSKTIEHLSRSVSILRDHLQDGHSLYGITTGFGGSANTKTDHPFDLQRSLLQHQQSGILPVIKKPGSIRAKLKSPSSRTFMPEEWVRGAMLVRCKSLCSGYSAIRWECIETLMAMVNANLIPLVPLRGSISASGDLQPLSYIAGAMEGNPDIWVWTDDGEGGRDLIQSNVALAKAHATACKFGPKEGLAILNGTAFSTSVAALVVHEANQLAVLAQILTAMSVEALMGSTGSFDPFFATVRPHEGQAEAANNVRMWLKGSSLACHTDDGSTMEGRLRQDRYSIRTASQWIGPQLQDLALATKQITVECNSATDNPLLDVEDGAVHHGGNFQAASVTSAMEKTRLSLQMFGRMLFQQCTELINDKTNNGLPPDLAADDHSTSYTFKGIDINVAAYASELGYLANPVSSHVQAAEMGNQGINSLALISARYTSQAIETLSSMCASHLYALCQALDLRAMNAAFLESAAREIHELTYEAFEYALTMDELEVLQRDVVSHVLGQISKTTEKDAEDRFQYIAKSALSVTVPYLTELGTTRIEERLDLMGMIREWQVRCSERLLDLFKLNRDDYFQSPDASKYLGMASRKIYHFIRHELKVPFHKGLVDYPSEANGLMTIGGYTSIIYEALRDGTLYSKLMGLVEEISIDGAESEAGDLKSNGVSNAWEKMANYPDDVQA</sequence>
<dbReference type="GO" id="GO:0005737">
    <property type="term" value="C:cytoplasm"/>
    <property type="evidence" value="ECO:0007669"/>
    <property type="project" value="InterPro"/>
</dbReference>
<dbReference type="Gene3D" id="1.10.275.10">
    <property type="entry name" value="Fumarase/aspartase (N-terminal domain)"/>
    <property type="match status" value="1"/>
</dbReference>
<dbReference type="PANTHER" id="PTHR10362">
    <property type="entry name" value="HISTIDINE AMMONIA-LYASE"/>
    <property type="match status" value="1"/>
</dbReference>
<evidence type="ECO:0000256" key="2">
    <source>
        <dbReference type="RuleBase" id="RU003954"/>
    </source>
</evidence>
<reference evidence="4" key="1">
    <citation type="journal article" date="2023" name="Genome Biol. Evol.">
        <title>First Whole Genome Sequence and Flow Cytometry Genome Size Data for the Lichen-Forming Fungus Ramalina farinacea (Ascomycota).</title>
        <authorList>
            <person name="Llewellyn T."/>
            <person name="Mian S."/>
            <person name="Hill R."/>
            <person name="Leitch I.J."/>
            <person name="Gaya E."/>
        </authorList>
    </citation>
    <scope>NUCLEOTIDE SEQUENCE</scope>
    <source>
        <strain evidence="4">LIQ254RAFAR</strain>
    </source>
</reference>
<dbReference type="CDD" id="cd00332">
    <property type="entry name" value="PAL-HAL"/>
    <property type="match status" value="1"/>
</dbReference>
<dbReference type="InterPro" id="IPR022313">
    <property type="entry name" value="Phe/His_NH3-lyase_AS"/>
</dbReference>
<comment type="caution">
    <text evidence="4">The sequence shown here is derived from an EMBL/GenBank/DDBJ whole genome shotgun (WGS) entry which is preliminary data.</text>
</comment>
<evidence type="ECO:0000313" key="4">
    <source>
        <dbReference type="EMBL" id="MDI1491088.1"/>
    </source>
</evidence>
<dbReference type="Proteomes" id="UP001161017">
    <property type="component" value="Unassembled WGS sequence"/>
</dbReference>
<keyword evidence="2" id="KW-0456">Lyase</keyword>
<dbReference type="InterPro" id="IPR005922">
    <property type="entry name" value="Phe_NH3-lyase"/>
</dbReference>
<dbReference type="InterPro" id="IPR001106">
    <property type="entry name" value="Aromatic_Lyase"/>
</dbReference>
<dbReference type="InterPro" id="IPR023144">
    <property type="entry name" value="Phe_NH3-lyase_shielding_dom_sf"/>
</dbReference>
<accession>A0AA43TX08</accession>
<evidence type="ECO:0000256" key="1">
    <source>
        <dbReference type="ARBA" id="ARBA00007238"/>
    </source>
</evidence>
<evidence type="ECO:0008006" key="6">
    <source>
        <dbReference type="Google" id="ProtNLM"/>
    </source>
</evidence>
<dbReference type="PROSITE" id="PS00488">
    <property type="entry name" value="PAL_HISTIDASE"/>
    <property type="match status" value="1"/>
</dbReference>
<feature type="compositionally biased region" description="Polar residues" evidence="3">
    <location>
        <begin position="13"/>
        <end position="26"/>
    </location>
</feature>
<dbReference type="Gene3D" id="1.20.200.10">
    <property type="entry name" value="Fumarase/aspartase (Central domain)"/>
    <property type="match status" value="1"/>
</dbReference>
<protein>
    <recommendedName>
        <fullName evidence="6">Phenylalanine ammonia-lyase</fullName>
    </recommendedName>
</protein>
<dbReference type="InterPro" id="IPR024083">
    <property type="entry name" value="Fumarase/histidase_N"/>
</dbReference>
<name>A0AA43TX08_9LECA</name>
<dbReference type="Gene3D" id="1.10.274.20">
    <property type="entry name" value="Phenylalanine ammonia-lyase 1, domain 3"/>
    <property type="match status" value="1"/>
</dbReference>
<evidence type="ECO:0000256" key="3">
    <source>
        <dbReference type="SAM" id="MobiDB-lite"/>
    </source>
</evidence>
<dbReference type="InterPro" id="IPR008948">
    <property type="entry name" value="L-Aspartase-like"/>
</dbReference>